<evidence type="ECO:0000256" key="8">
    <source>
        <dbReference type="RuleBase" id="RU368092"/>
    </source>
</evidence>
<evidence type="ECO:0000256" key="5">
    <source>
        <dbReference type="ARBA" id="ARBA00022605"/>
    </source>
</evidence>
<dbReference type="EMBL" id="VAUV01000003">
    <property type="protein sequence ID" value="TLD72139.1"/>
    <property type="molecule type" value="Genomic_DNA"/>
</dbReference>
<dbReference type="OrthoDB" id="9787365at2"/>
<keyword evidence="5 8" id="KW-0028">Amino-acid biosynthesis</keyword>
<comment type="catalytic activity">
    <reaction evidence="7 8">
        <text>2 pyruvate + H(+) = (2S)-2-acetolactate + CO2</text>
        <dbReference type="Rhea" id="RHEA:25249"/>
        <dbReference type="ChEBI" id="CHEBI:15361"/>
        <dbReference type="ChEBI" id="CHEBI:15378"/>
        <dbReference type="ChEBI" id="CHEBI:16526"/>
        <dbReference type="ChEBI" id="CHEBI:58476"/>
        <dbReference type="EC" id="2.2.1.6"/>
    </reaction>
</comment>
<evidence type="ECO:0000259" key="9">
    <source>
        <dbReference type="PROSITE" id="PS51671"/>
    </source>
</evidence>
<comment type="caution">
    <text evidence="10">The sequence shown here is derived from an EMBL/GenBank/DDBJ whole genome shotgun (WGS) entry which is preliminary data.</text>
</comment>
<dbReference type="PROSITE" id="PS51671">
    <property type="entry name" value="ACT"/>
    <property type="match status" value="1"/>
</dbReference>
<dbReference type="InterPro" id="IPR045865">
    <property type="entry name" value="ACT-like_dom_sf"/>
</dbReference>
<dbReference type="PANTHER" id="PTHR30239:SF0">
    <property type="entry name" value="ACETOLACTATE SYNTHASE SMALL SUBUNIT 1, CHLOROPLASTIC"/>
    <property type="match status" value="1"/>
</dbReference>
<proteinExistence type="inferred from homology"/>
<dbReference type="InterPro" id="IPR002912">
    <property type="entry name" value="ACT_dom"/>
</dbReference>
<evidence type="ECO:0000256" key="6">
    <source>
        <dbReference type="ARBA" id="ARBA00023304"/>
    </source>
</evidence>
<evidence type="ECO:0000313" key="10">
    <source>
        <dbReference type="EMBL" id="TLD72139.1"/>
    </source>
</evidence>
<dbReference type="Pfam" id="PF22629">
    <property type="entry name" value="ACT_AHAS_ss"/>
    <property type="match status" value="1"/>
</dbReference>
<dbReference type="InterPro" id="IPR039557">
    <property type="entry name" value="AHAS_ACT"/>
</dbReference>
<dbReference type="UniPathway" id="UPA00049">
    <property type="reaction ID" value="UER00059"/>
</dbReference>
<comment type="pathway">
    <text evidence="1 8">Amino-acid biosynthesis; L-isoleucine biosynthesis; L-isoleucine from 2-oxobutanoate: step 1/4.</text>
</comment>
<evidence type="ECO:0000256" key="2">
    <source>
        <dbReference type="ARBA" id="ARBA00005025"/>
    </source>
</evidence>
<dbReference type="InterPro" id="IPR004789">
    <property type="entry name" value="Acetalactate_synth_ssu"/>
</dbReference>
<dbReference type="InterPro" id="IPR054480">
    <property type="entry name" value="AHAS_small-like_ACT"/>
</dbReference>
<dbReference type="UniPathway" id="UPA00047">
    <property type="reaction ID" value="UER00055"/>
</dbReference>
<dbReference type="Pfam" id="PF10369">
    <property type="entry name" value="ALS_ss_C"/>
    <property type="match status" value="1"/>
</dbReference>
<reference evidence="10 11" key="1">
    <citation type="submission" date="2019-05" db="EMBL/GenBank/DDBJ databases">
        <title>Verrucobacter flavum gen. nov., sp. nov. a new member of the family Verrucomicrobiaceae.</title>
        <authorList>
            <person name="Szuroczki S."/>
            <person name="Abbaszade G."/>
            <person name="Szabo A."/>
            <person name="Felfoldi T."/>
            <person name="Schumann P."/>
            <person name="Boka K."/>
            <person name="Keki Z."/>
            <person name="Toumi M."/>
            <person name="Toth E."/>
        </authorList>
    </citation>
    <scope>NUCLEOTIDE SEQUENCE [LARGE SCALE GENOMIC DNA]</scope>
    <source>
        <strain evidence="10 11">MG-N-17</strain>
    </source>
</reference>
<evidence type="ECO:0000313" key="11">
    <source>
        <dbReference type="Proteomes" id="UP000306196"/>
    </source>
</evidence>
<dbReference type="GO" id="GO:0009099">
    <property type="term" value="P:L-valine biosynthetic process"/>
    <property type="evidence" value="ECO:0007669"/>
    <property type="project" value="UniProtKB-UniRule"/>
</dbReference>
<protein>
    <recommendedName>
        <fullName evidence="8">Acetolactate synthase small subunit</fullName>
        <shortName evidence="8">AHAS</shortName>
        <shortName evidence="8">ALS</shortName>
        <ecNumber evidence="8">2.2.1.6</ecNumber>
    </recommendedName>
    <alternativeName>
        <fullName evidence="8">Acetohydroxy-acid synthase small subunit</fullName>
    </alternativeName>
</protein>
<organism evidence="10 11">
    <name type="scientific">Phragmitibacter flavus</name>
    <dbReference type="NCBI Taxonomy" id="2576071"/>
    <lineage>
        <taxon>Bacteria</taxon>
        <taxon>Pseudomonadati</taxon>
        <taxon>Verrucomicrobiota</taxon>
        <taxon>Verrucomicrobiia</taxon>
        <taxon>Verrucomicrobiales</taxon>
        <taxon>Verrucomicrobiaceae</taxon>
        <taxon>Phragmitibacter</taxon>
    </lineage>
</organism>
<dbReference type="InterPro" id="IPR027271">
    <property type="entry name" value="Acetolactate_synth/TF_NikR_C"/>
</dbReference>
<keyword evidence="8 10" id="KW-0808">Transferase</keyword>
<dbReference type="AlphaFoldDB" id="A0A5R8KKK0"/>
<dbReference type="PANTHER" id="PTHR30239">
    <property type="entry name" value="ACETOLACTATE SYNTHASE SMALL SUBUNIT"/>
    <property type="match status" value="1"/>
</dbReference>
<dbReference type="Proteomes" id="UP000306196">
    <property type="component" value="Unassembled WGS sequence"/>
</dbReference>
<accession>A0A5R8KKK0</accession>
<evidence type="ECO:0000256" key="1">
    <source>
        <dbReference type="ARBA" id="ARBA00004974"/>
    </source>
</evidence>
<comment type="pathway">
    <text evidence="2 8">Amino-acid biosynthesis; L-valine biosynthesis; L-valine from pyruvate: step 1/4.</text>
</comment>
<dbReference type="NCBIfam" id="NF008864">
    <property type="entry name" value="PRK11895.1"/>
    <property type="match status" value="1"/>
</dbReference>
<dbReference type="EC" id="2.2.1.6" evidence="8"/>
<dbReference type="Gene3D" id="3.30.70.1150">
    <property type="entry name" value="ACT-like. Chain A, domain 2"/>
    <property type="match status" value="1"/>
</dbReference>
<dbReference type="GO" id="GO:1990610">
    <property type="term" value="F:acetolactate synthase regulator activity"/>
    <property type="evidence" value="ECO:0007669"/>
    <property type="project" value="UniProtKB-UniRule"/>
</dbReference>
<feature type="domain" description="ACT" evidence="9">
    <location>
        <begin position="5"/>
        <end position="83"/>
    </location>
</feature>
<gene>
    <name evidence="10" type="primary">ilvN</name>
    <name evidence="10" type="ORF">FEM03_04465</name>
</gene>
<dbReference type="GO" id="GO:0003984">
    <property type="term" value="F:acetolactate synthase activity"/>
    <property type="evidence" value="ECO:0007669"/>
    <property type="project" value="UniProtKB-UniRule"/>
</dbReference>
<evidence type="ECO:0000256" key="3">
    <source>
        <dbReference type="ARBA" id="ARBA00006341"/>
    </source>
</evidence>
<dbReference type="GO" id="GO:0009097">
    <property type="term" value="P:isoleucine biosynthetic process"/>
    <property type="evidence" value="ECO:0007669"/>
    <property type="project" value="UniProtKB-UniRule"/>
</dbReference>
<comment type="similarity">
    <text evidence="3 8">Belongs to the acetolactate synthase small subunit family.</text>
</comment>
<keyword evidence="6 8" id="KW-0100">Branched-chain amino acid biosynthesis</keyword>
<evidence type="ECO:0000256" key="4">
    <source>
        <dbReference type="ARBA" id="ARBA00011744"/>
    </source>
</evidence>
<evidence type="ECO:0000256" key="7">
    <source>
        <dbReference type="ARBA" id="ARBA00048670"/>
    </source>
</evidence>
<dbReference type="GO" id="GO:0005829">
    <property type="term" value="C:cytosol"/>
    <property type="evidence" value="ECO:0007669"/>
    <property type="project" value="TreeGrafter"/>
</dbReference>
<sequence>MKVHTLSMFVSNKPGVLGRICQVFSRRGFNIDSLVVSQGRDPEFSRMTVGISGHPEGLHQIIMQCNKLIDVIHCFEHDDRDSVTREMILIKLQAGPADRTEILQIVKHYNGKTVDLHEESLIVMVHGNTDKVDAAVRMLSKFEIVETVRTGKVVMARGTTDT</sequence>
<dbReference type="NCBIfam" id="TIGR00119">
    <property type="entry name" value="acolac_sm"/>
    <property type="match status" value="1"/>
</dbReference>
<name>A0A5R8KKK0_9BACT</name>
<dbReference type="SUPFAM" id="SSF55021">
    <property type="entry name" value="ACT-like"/>
    <property type="match status" value="2"/>
</dbReference>
<keyword evidence="11" id="KW-1185">Reference proteome</keyword>
<dbReference type="InterPro" id="IPR019455">
    <property type="entry name" value="Acetolactate_synth_ssu_C"/>
</dbReference>
<comment type="function">
    <text evidence="8">Catalyzes the conversion of 2 pyruvate molecules into acetolactate in the first common step of the biosynthetic pathway of the branched-amino acids such as leucine, isoleucine, and valine.</text>
</comment>
<comment type="subunit">
    <text evidence="4 8">Dimer of large and small chains.</text>
</comment>
<dbReference type="CDD" id="cd04878">
    <property type="entry name" value="ACT_AHAS"/>
    <property type="match status" value="1"/>
</dbReference>
<dbReference type="Gene3D" id="3.30.70.260">
    <property type="match status" value="1"/>
</dbReference>